<evidence type="ECO:0000256" key="2">
    <source>
        <dbReference type="ARBA" id="ARBA00022448"/>
    </source>
</evidence>
<keyword evidence="6 9" id="KW-1133">Transmembrane helix</keyword>
<dbReference type="GO" id="GO:0006605">
    <property type="term" value="P:protein targeting"/>
    <property type="evidence" value="ECO:0007669"/>
    <property type="project" value="UniProtKB-UniRule"/>
</dbReference>
<dbReference type="GO" id="GO:0043952">
    <property type="term" value="P:protein transport by the Sec complex"/>
    <property type="evidence" value="ECO:0007669"/>
    <property type="project" value="UniProtKB-UniRule"/>
</dbReference>
<dbReference type="Proteomes" id="UP000003093">
    <property type="component" value="Unassembled WGS sequence"/>
</dbReference>
<comment type="subcellular location">
    <subcellularLocation>
        <location evidence="9">Cell membrane</location>
        <topology evidence="9">Single-pass membrane protein</topology>
    </subcellularLocation>
    <subcellularLocation>
        <location evidence="1">Membrane</location>
    </subcellularLocation>
</comment>
<name>A0ABC9PXT2_STAA5</name>
<dbReference type="GO" id="GO:0008320">
    <property type="term" value="F:protein transmembrane transporter activity"/>
    <property type="evidence" value="ECO:0007669"/>
    <property type="project" value="UniProtKB-UniRule"/>
</dbReference>
<dbReference type="Gene3D" id="1.20.5.1030">
    <property type="entry name" value="Preprotein translocase secy subunit"/>
    <property type="match status" value="1"/>
</dbReference>
<keyword evidence="4 9" id="KW-0812">Transmembrane</keyword>
<keyword evidence="5 9" id="KW-0653">Protein transport</keyword>
<reference evidence="10 11" key="1">
    <citation type="journal article" date="2012" name="MBio">
        <title>Identification of a highly transmissible animal-independent Staphylococcus aureus ST398 clone with distinct genomic and cell adhesion properties.</title>
        <authorList>
            <person name="Uhlemann A.C."/>
            <person name="Porcella S.F."/>
            <person name="Trivedi S."/>
            <person name="Sullivan S.B."/>
            <person name="Hafer C."/>
            <person name="Kennedy A.D."/>
            <person name="Barbian K.D."/>
            <person name="McCarthy A.J."/>
            <person name="Street C."/>
            <person name="Hirschberg D.L."/>
            <person name="Lipkin W.I."/>
            <person name="Lindsay J.A."/>
            <person name="DeLeo F.R."/>
            <person name="Lowy F.D."/>
        </authorList>
    </citation>
    <scope>NUCLEOTIDE SEQUENCE [LARGE SCALE GENOMIC DNA]</scope>
    <source>
        <strain evidence="10 11">DR10</strain>
    </source>
</reference>
<dbReference type="NCBIfam" id="TIGR00964">
    <property type="entry name" value="secE_bact"/>
    <property type="match status" value="1"/>
</dbReference>
<evidence type="ECO:0000256" key="6">
    <source>
        <dbReference type="ARBA" id="ARBA00022989"/>
    </source>
</evidence>
<evidence type="ECO:0000256" key="3">
    <source>
        <dbReference type="ARBA" id="ARBA00022475"/>
    </source>
</evidence>
<organism evidence="10 11">
    <name type="scientific">Staphylococcus aureus subsp. aureus DR10</name>
    <dbReference type="NCBI Taxonomy" id="1155079"/>
    <lineage>
        <taxon>Bacteria</taxon>
        <taxon>Bacillati</taxon>
        <taxon>Bacillota</taxon>
        <taxon>Bacilli</taxon>
        <taxon>Bacillales</taxon>
        <taxon>Staphylococcaceae</taxon>
        <taxon>Staphylococcus</taxon>
    </lineage>
</organism>
<evidence type="ECO:0000256" key="7">
    <source>
        <dbReference type="ARBA" id="ARBA00023010"/>
    </source>
</evidence>
<dbReference type="AlphaFoldDB" id="A0ABC9PXT2"/>
<dbReference type="Pfam" id="PF00584">
    <property type="entry name" value="SecE"/>
    <property type="match status" value="1"/>
</dbReference>
<keyword evidence="8 9" id="KW-0472">Membrane</keyword>
<evidence type="ECO:0000256" key="9">
    <source>
        <dbReference type="HAMAP-Rule" id="MF_00422"/>
    </source>
</evidence>
<evidence type="ECO:0000256" key="4">
    <source>
        <dbReference type="ARBA" id="ARBA00022692"/>
    </source>
</evidence>
<comment type="caution">
    <text evidence="10">The sequence shown here is derived from an EMBL/GenBank/DDBJ whole genome shotgun (WGS) entry which is preliminary data.</text>
</comment>
<keyword evidence="7 9" id="KW-0811">Translocation</keyword>
<sequence>MIICSKDLEVEQMAKKESFFKGVKSEMEKTSWPTKEELFKYTVIVVSTVIFFLVFFYALDLGITALKNLLFG</sequence>
<accession>A0ABC9PXT2</accession>
<dbReference type="HAMAP" id="MF_00422">
    <property type="entry name" value="SecE"/>
    <property type="match status" value="1"/>
</dbReference>
<comment type="subunit">
    <text evidence="9">Component of the Sec protein translocase complex. Heterotrimer consisting of SecY, SecE and SecG subunits. The heterotrimers can form oligomers, although 1 heterotrimer is thought to be able to translocate proteins. Interacts with the ribosome. Interacts with SecDF, and other proteins may be involved. Interacts with SecA.</text>
</comment>
<dbReference type="EMBL" id="AIDT01000018">
    <property type="protein sequence ID" value="EIA13344.1"/>
    <property type="molecule type" value="Genomic_DNA"/>
</dbReference>
<evidence type="ECO:0000256" key="8">
    <source>
        <dbReference type="ARBA" id="ARBA00023136"/>
    </source>
</evidence>
<dbReference type="PANTHER" id="PTHR33910:SF1">
    <property type="entry name" value="PROTEIN TRANSLOCASE SUBUNIT SECE"/>
    <property type="match status" value="1"/>
</dbReference>
<feature type="transmembrane region" description="Helical" evidence="9">
    <location>
        <begin position="38"/>
        <end position="59"/>
    </location>
</feature>
<proteinExistence type="inferred from homology"/>
<dbReference type="PROSITE" id="PS01067">
    <property type="entry name" value="SECE_SEC61G"/>
    <property type="match status" value="1"/>
</dbReference>
<dbReference type="GO" id="GO:0009306">
    <property type="term" value="P:protein secretion"/>
    <property type="evidence" value="ECO:0007669"/>
    <property type="project" value="UniProtKB-UniRule"/>
</dbReference>
<keyword evidence="3 9" id="KW-1003">Cell membrane</keyword>
<dbReference type="PANTHER" id="PTHR33910">
    <property type="entry name" value="PROTEIN TRANSLOCASE SUBUNIT SECE"/>
    <property type="match status" value="1"/>
</dbReference>
<dbReference type="InterPro" id="IPR005807">
    <property type="entry name" value="SecE_bac"/>
</dbReference>
<dbReference type="InterPro" id="IPR001901">
    <property type="entry name" value="Translocase_SecE/Sec61-g"/>
</dbReference>
<evidence type="ECO:0000256" key="1">
    <source>
        <dbReference type="ARBA" id="ARBA00004370"/>
    </source>
</evidence>
<dbReference type="GO" id="GO:0005886">
    <property type="term" value="C:plasma membrane"/>
    <property type="evidence" value="ECO:0007669"/>
    <property type="project" value="UniProtKB-SubCell"/>
</dbReference>
<keyword evidence="2 9" id="KW-0813">Transport</keyword>
<evidence type="ECO:0000313" key="10">
    <source>
        <dbReference type="EMBL" id="EIA13344.1"/>
    </source>
</evidence>
<gene>
    <name evidence="9" type="primary">secE</name>
    <name evidence="10" type="ORF">ST398NM02_0610</name>
</gene>
<comment type="function">
    <text evidence="9">Essential subunit of the Sec protein translocation channel SecYEG. Clamps together the 2 halves of SecY. May contact the channel plug during translocation.</text>
</comment>
<evidence type="ECO:0000313" key="11">
    <source>
        <dbReference type="Proteomes" id="UP000003093"/>
    </source>
</evidence>
<dbReference type="GO" id="GO:0065002">
    <property type="term" value="P:intracellular protein transmembrane transport"/>
    <property type="evidence" value="ECO:0007669"/>
    <property type="project" value="UniProtKB-UniRule"/>
</dbReference>
<evidence type="ECO:0000256" key="5">
    <source>
        <dbReference type="ARBA" id="ARBA00022927"/>
    </source>
</evidence>
<dbReference type="InterPro" id="IPR038379">
    <property type="entry name" value="SecE_sf"/>
</dbReference>
<comment type="similarity">
    <text evidence="9">Belongs to the SecE/SEC61-gamma family.</text>
</comment>
<protein>
    <recommendedName>
        <fullName evidence="9">Protein translocase subunit SecE</fullName>
    </recommendedName>
</protein>